<dbReference type="Gene3D" id="3.90.176.10">
    <property type="entry name" value="Toxin ADP-ribosyltransferase, Chain A, domain 1"/>
    <property type="match status" value="1"/>
</dbReference>
<dbReference type="EMBL" id="CAJNOR010005963">
    <property type="protein sequence ID" value="CAF1581273.1"/>
    <property type="molecule type" value="Genomic_DNA"/>
</dbReference>
<dbReference type="Proteomes" id="UP000663828">
    <property type="component" value="Unassembled WGS sequence"/>
</dbReference>
<name>A0A815Z8T9_ADIRI</name>
<dbReference type="SMART" id="SM00213">
    <property type="entry name" value="UBQ"/>
    <property type="match status" value="1"/>
</dbReference>
<protein>
    <recommendedName>
        <fullName evidence="1">Ubiquitin-like domain-containing protein</fullName>
    </recommendedName>
</protein>
<accession>A0A815Z8T9</accession>
<evidence type="ECO:0000259" key="1">
    <source>
        <dbReference type="PROSITE" id="PS50053"/>
    </source>
</evidence>
<evidence type="ECO:0000313" key="3">
    <source>
        <dbReference type="Proteomes" id="UP000663828"/>
    </source>
</evidence>
<proteinExistence type="predicted"/>
<dbReference type="SUPFAM" id="SSF54236">
    <property type="entry name" value="Ubiquitin-like"/>
    <property type="match status" value="1"/>
</dbReference>
<dbReference type="Gene3D" id="3.10.20.90">
    <property type="entry name" value="Phosphatidylinositol 3-kinase Catalytic Subunit, Chain A, domain 1"/>
    <property type="match status" value="1"/>
</dbReference>
<sequence>MSLLDFLSNLKKGDEYLELVCLDFSIDEIDDKDNILDLNIKSFVKNIFTFDNANDCLKYLNFHLYNRIYLIVSDRLFSSISMEIEKMDHVVSVFIFATNETCKESINFHSEKCHGIFHRNTGLIIDVIEQIQMKTPLVSTNNVFSNINENSDPFLYSKDTCVFSVLTNINNAARFLTDNRSTIVEKQEMLRECRLYFQNDVIAMKQIDEFSKTYNLKCPVTWYTKPIFLYNIVNKALRTNLSNVINKFSFFIKDLEESLDLLFAKQIYSQWFSSSMNNKLNHVYRGQILSLVDVNRLKSFIGQQITMSQYISTSKNISVAEMYAGEGQHSNDDQSVIYEIDTKIIYEKYVDKPDPTIFYYDISHLSNIEDEEEVLFRIGTIFTVLNVEKRSENCWYVSLRLEKSEDYRKKTKVDQTPMEIVQSFFFRASQQQQVNVENLINEQLSSETIVEMNIFIQIGHLVKHHPQEQLYYYQSALQMLPITETILLKVAYWAIRMRCVSSVIDWTVLPLHMYRQTVLHLKDNLKKQLYYELARIDEARGLFRLSKQDYEDILRIIDDNHERELVEDEIKRLEKKGEERKSFVFQDQVEYWNSYVSILTMKERTQIDRQCRLFLESLIDIHCSNSDFFEDILSKVHSNEFINENFNSSTWKSDDSSSLHLIIKTLTDKPLDLSIDKDITIQRLKEKIRCSFDIPYHSKYDFHLFHLGIYLKNEEKFIIDYNIDNHSIIYLIHGPCIRDSAMNYLAQDLQDDTGITINDINRALRAEQNRVHRIMYRNQKHLEIILKFTQTGCQNESEFFQEMFLLSQTDDDDDADSQNIADMSQSLADEYLQHSGPQISVFQLLNLITNFHPQRES</sequence>
<comment type="caution">
    <text evidence="2">The sequence shown here is derived from an EMBL/GenBank/DDBJ whole genome shotgun (WGS) entry which is preliminary data.</text>
</comment>
<evidence type="ECO:0000313" key="2">
    <source>
        <dbReference type="EMBL" id="CAF1581273.1"/>
    </source>
</evidence>
<reference evidence="2" key="1">
    <citation type="submission" date="2021-02" db="EMBL/GenBank/DDBJ databases">
        <authorList>
            <person name="Nowell W R."/>
        </authorList>
    </citation>
    <scope>NUCLEOTIDE SEQUENCE</scope>
</reference>
<dbReference type="InterPro" id="IPR000626">
    <property type="entry name" value="Ubiquitin-like_dom"/>
</dbReference>
<keyword evidence="3" id="KW-1185">Reference proteome</keyword>
<gene>
    <name evidence="2" type="ORF">XAT740_LOCUS45540</name>
</gene>
<dbReference type="PROSITE" id="PS50053">
    <property type="entry name" value="UBIQUITIN_2"/>
    <property type="match status" value="1"/>
</dbReference>
<dbReference type="AlphaFoldDB" id="A0A815Z8T9"/>
<dbReference type="CDD" id="cd17039">
    <property type="entry name" value="Ubl_ubiquitin_like"/>
    <property type="match status" value="1"/>
</dbReference>
<dbReference type="SUPFAM" id="SSF56399">
    <property type="entry name" value="ADP-ribosylation"/>
    <property type="match status" value="1"/>
</dbReference>
<organism evidence="2 3">
    <name type="scientific">Adineta ricciae</name>
    <name type="common">Rotifer</name>
    <dbReference type="NCBI Taxonomy" id="249248"/>
    <lineage>
        <taxon>Eukaryota</taxon>
        <taxon>Metazoa</taxon>
        <taxon>Spiralia</taxon>
        <taxon>Gnathifera</taxon>
        <taxon>Rotifera</taxon>
        <taxon>Eurotatoria</taxon>
        <taxon>Bdelloidea</taxon>
        <taxon>Adinetida</taxon>
        <taxon>Adinetidae</taxon>
        <taxon>Adineta</taxon>
    </lineage>
</organism>
<dbReference type="InterPro" id="IPR029071">
    <property type="entry name" value="Ubiquitin-like_domsf"/>
</dbReference>
<feature type="domain" description="Ubiquitin-like" evidence="1">
    <location>
        <begin position="659"/>
        <end position="732"/>
    </location>
</feature>